<evidence type="ECO:0000313" key="2">
    <source>
        <dbReference type="Proteomes" id="UP000596205"/>
    </source>
</evidence>
<dbReference type="InterPro" id="IPR010982">
    <property type="entry name" value="Lambda_DNA-bd_dom_sf"/>
</dbReference>
<sequence>MYFNQHMNPENALAEFIKKHREAAGLNHRQLAEAITAAGGKASTQAVQQWENTDPEQRTTRPSSVNRAAIAEVLNCDSIALEEAYVTARDAVPRVVRTTPRGITPSIIQFQAMRRQFEEQTVRGIIEELPEAAAYFQRTVALFDNARQFDYLSPNLAADWVYRSHPALNNLTNQIEEHLWRLLWLSRIDDGMGVKRDYLLALAVVLDPERTYPQDYLDQIQYQVERFERELQMLKIGIQIVAVKSPEELINCILAHENVPPLPPKEVGKYF</sequence>
<dbReference type="Gene3D" id="1.10.260.40">
    <property type="entry name" value="lambda repressor-like DNA-binding domains"/>
    <property type="match status" value="1"/>
</dbReference>
<dbReference type="EMBL" id="CP066769">
    <property type="protein sequence ID" value="QQK03816.1"/>
    <property type="molecule type" value="Genomic_DNA"/>
</dbReference>
<proteinExistence type="predicted"/>
<dbReference type="CDD" id="cd00093">
    <property type="entry name" value="HTH_XRE"/>
    <property type="match status" value="1"/>
</dbReference>
<dbReference type="Proteomes" id="UP000596205">
    <property type="component" value="Chromosome 1"/>
</dbReference>
<evidence type="ECO:0000313" key="1">
    <source>
        <dbReference type="EMBL" id="QQK03816.1"/>
    </source>
</evidence>
<protein>
    <submittedName>
        <fullName evidence="1">Helix-turn-helix transcriptional regulator</fullName>
    </submittedName>
</protein>
<dbReference type="InterPro" id="IPR001387">
    <property type="entry name" value="Cro/C1-type_HTH"/>
</dbReference>
<dbReference type="SUPFAM" id="SSF47413">
    <property type="entry name" value="lambda repressor-like DNA-binding domains"/>
    <property type="match status" value="1"/>
</dbReference>
<dbReference type="RefSeq" id="WP_199568665.1">
    <property type="nucleotide sequence ID" value="NZ_CP066769.1"/>
</dbReference>
<organism evidence="1 2">
    <name type="scientific">Burkholderia anthina</name>
    <dbReference type="NCBI Taxonomy" id="179879"/>
    <lineage>
        <taxon>Bacteria</taxon>
        <taxon>Pseudomonadati</taxon>
        <taxon>Pseudomonadota</taxon>
        <taxon>Betaproteobacteria</taxon>
        <taxon>Burkholderiales</taxon>
        <taxon>Burkholderiaceae</taxon>
        <taxon>Burkholderia</taxon>
        <taxon>Burkholderia cepacia complex</taxon>
    </lineage>
</organism>
<dbReference type="GO" id="GO:0003677">
    <property type="term" value="F:DNA binding"/>
    <property type="evidence" value="ECO:0007669"/>
    <property type="project" value="InterPro"/>
</dbReference>
<accession>A0A7T6VH27</accession>
<dbReference type="AlphaFoldDB" id="A0A7T6VH27"/>
<name>A0A7T6VH27_9BURK</name>
<reference evidence="1 2" key="1">
    <citation type="submission" date="2020-12" db="EMBL/GenBank/DDBJ databases">
        <title>Complete genome sequence of Burkholderia anthina BJQ0011.</title>
        <authorList>
            <person name="Xu Y."/>
        </authorList>
    </citation>
    <scope>NUCLEOTIDE SEQUENCE [LARGE SCALE GENOMIC DNA]</scope>
    <source>
        <strain evidence="1 2">BJQ0011</strain>
    </source>
</reference>
<gene>
    <name evidence="1" type="ORF">JFN94_06550</name>
</gene>
<dbReference type="KEGG" id="bann:JFN94_06550"/>